<feature type="compositionally biased region" description="Polar residues" evidence="7">
    <location>
        <begin position="983"/>
        <end position="994"/>
    </location>
</feature>
<dbReference type="EMBL" id="AJIL01000220">
    <property type="protein sequence ID" value="KNE91080.1"/>
    <property type="molecule type" value="Genomic_DNA"/>
</dbReference>
<comment type="subcellular location">
    <subcellularLocation>
        <location evidence="1">Nucleus</location>
    </subcellularLocation>
</comment>
<feature type="compositionally biased region" description="Low complexity" evidence="7">
    <location>
        <begin position="34"/>
        <end position="47"/>
    </location>
</feature>
<keyword evidence="11" id="KW-1185">Reference proteome</keyword>
<feature type="compositionally biased region" description="Basic and acidic residues" evidence="7">
    <location>
        <begin position="691"/>
        <end position="700"/>
    </location>
</feature>
<dbReference type="SMART" id="SM00292">
    <property type="entry name" value="BRCT"/>
    <property type="match status" value="1"/>
</dbReference>
<proteinExistence type="predicted"/>
<feature type="compositionally biased region" description="Basic and acidic residues" evidence="7">
    <location>
        <begin position="13"/>
        <end position="22"/>
    </location>
</feature>
<evidence type="ECO:0000259" key="9">
    <source>
        <dbReference type="PROSITE" id="PS50969"/>
    </source>
</evidence>
<feature type="region of interest" description="Disordered" evidence="7">
    <location>
        <begin position="525"/>
        <end position="556"/>
    </location>
</feature>
<dbReference type="CDD" id="cd07521">
    <property type="entry name" value="HAD_FCP1-like"/>
    <property type="match status" value="1"/>
</dbReference>
<feature type="region of interest" description="Disordered" evidence="7">
    <location>
        <begin position="879"/>
        <end position="911"/>
    </location>
</feature>
<organism evidence="10 11">
    <name type="scientific">Puccinia striiformis f. sp. tritici PST-78</name>
    <dbReference type="NCBI Taxonomy" id="1165861"/>
    <lineage>
        <taxon>Eukaryota</taxon>
        <taxon>Fungi</taxon>
        <taxon>Dikarya</taxon>
        <taxon>Basidiomycota</taxon>
        <taxon>Pucciniomycotina</taxon>
        <taxon>Pucciniomycetes</taxon>
        <taxon>Pucciniales</taxon>
        <taxon>Pucciniaceae</taxon>
        <taxon>Puccinia</taxon>
    </lineage>
</organism>
<comment type="caution">
    <text evidence="10">The sequence shown here is derived from an EMBL/GenBank/DDBJ whole genome shotgun (WGS) entry which is preliminary data.</text>
</comment>
<feature type="region of interest" description="Disordered" evidence="7">
    <location>
        <begin position="1"/>
        <end position="56"/>
    </location>
</feature>
<dbReference type="GO" id="GO:0005634">
    <property type="term" value="C:nucleus"/>
    <property type="evidence" value="ECO:0007669"/>
    <property type="project" value="UniProtKB-SubCell"/>
</dbReference>
<sequence>MEDTTQERTQALENKEPADRRQQQQQSRRRKKLNNNNNNTDNQANNNIHDDQPPTSILLPPDINLPITIQYLFVPQQNQTNTHQLQNHNSVSKTTPLFSYYDGQINRSIRKDCISVNHNQIINDLESAPDIKTYESPIKGELIKWSIIEGQVLHEHDGWRTRPIVSIKEPCTHAVQWHGQCAICGSDLTIGDYTGISETSRASIPMSHGPSTLTVSVNEAERLENETRNRLLKAEKLSLIVDLDQTIVHATVDPTVGEWMVDPSNPNWKALQNVSKFQLNDGPSSTATNQEGGGGCYYYLKQRPGLTEFLNSLSEKYEMHVYTMGTRAYAEAVCKIIDPTNQIFGNRILSRDESGSMTQKSITRLFPVDTSMVVIIDDRGDVWEYSPNLVAVVPYNFFVGIGDINGAFLPPTQPLEPAPIEAELPPSSSSSATVVVPITDPQVAEVLIPMMTVTDDNGSTSSLPKVEEPKSSSTDNPSSSNDLPISSSPSASSNQEEMMVIAKACETSAVPISSCSSIIHSTSLPSETVPVPLTSPTSTSTSTPTITTEPISNEEEEIVQSNRSKLLAEQVLNRPLKQKQIALELEVAHQQQHKSKKSRKNRRKAGGEGRSCSSSSVSSSSHLSEKTDCDITPTSLDPSSSRTPAGEEVLNSANDSPTNLTGTNSSLDHLDSSKTVASSSTTLIDSGPSLDNKEDNHESSDSDTNTDLSLADDDEDDDGDNEDNDDVDGSGQRYHNQFRGQAVLVDHDKELNRLEFILGDIHSGFYSQDLIEKADAREVISAIKHDVLHGIHVAFSSLWPMEADSEQQYAWKLAEQFGACCYTQLTPRVTHLVAAKLGTSKVNTALNRPNVAIVRPKWLYDAALLWTRPLEEAYSWRPVAGSSGMKKGTGSSEEETETEGMMGGEEEQSEMNEDWGVGMAASDWKDATAEVMAALDETDDDDESGIGDNSSESDEPGRGRKRARTSSAFNSPHRSRSRDHLSSPHSSNNPTQRNSLEHQDTDSPLSKRKCLARSRSSKLKLIVPINDEETDQTQDQQLKSQSSTDLIPLTTSTSSQLDSSTTSSASSSSVHSTISLPVIDETLDNQLSPEDDEFLSALAAEMEGDMAN</sequence>
<feature type="compositionally biased region" description="Acidic residues" evidence="7">
    <location>
        <begin position="892"/>
        <end position="911"/>
    </location>
</feature>
<dbReference type="InterPro" id="IPR004274">
    <property type="entry name" value="FCP1_dom"/>
</dbReference>
<feature type="compositionally biased region" description="Low complexity" evidence="7">
    <location>
        <begin position="881"/>
        <end position="891"/>
    </location>
</feature>
<dbReference type="NCBIfam" id="TIGR02250">
    <property type="entry name" value="FCP1_euk"/>
    <property type="match status" value="1"/>
</dbReference>
<feature type="region of interest" description="Disordered" evidence="7">
    <location>
        <begin position="588"/>
        <end position="733"/>
    </location>
</feature>
<accession>A0A0L0UVN2</accession>
<feature type="compositionally biased region" description="Acidic residues" evidence="7">
    <location>
        <begin position="936"/>
        <end position="945"/>
    </location>
</feature>
<evidence type="ECO:0000313" key="10">
    <source>
        <dbReference type="EMBL" id="KNE91080.1"/>
    </source>
</evidence>
<comment type="catalytic activity">
    <reaction evidence="6">
        <text>O-phospho-L-threonyl-[protein] + H2O = L-threonyl-[protein] + phosphate</text>
        <dbReference type="Rhea" id="RHEA:47004"/>
        <dbReference type="Rhea" id="RHEA-COMP:11060"/>
        <dbReference type="Rhea" id="RHEA-COMP:11605"/>
        <dbReference type="ChEBI" id="CHEBI:15377"/>
        <dbReference type="ChEBI" id="CHEBI:30013"/>
        <dbReference type="ChEBI" id="CHEBI:43474"/>
        <dbReference type="ChEBI" id="CHEBI:61977"/>
        <dbReference type="EC" id="3.1.3.16"/>
    </reaction>
</comment>
<dbReference type="OrthoDB" id="10249888at2759"/>
<feature type="region of interest" description="Disordered" evidence="7">
    <location>
        <begin position="936"/>
        <end position="1073"/>
    </location>
</feature>
<feature type="domain" description="BRCT" evidence="8">
    <location>
        <begin position="783"/>
        <end position="861"/>
    </location>
</feature>
<feature type="compositionally biased region" description="Acidic residues" evidence="7">
    <location>
        <begin position="710"/>
        <end position="728"/>
    </location>
</feature>
<dbReference type="EC" id="3.1.3.16" evidence="2"/>
<dbReference type="GO" id="GO:0008420">
    <property type="term" value="F:RNA polymerase II CTD heptapeptide repeat phosphatase activity"/>
    <property type="evidence" value="ECO:0007669"/>
    <property type="project" value="InterPro"/>
</dbReference>
<dbReference type="Gene3D" id="3.40.50.10190">
    <property type="entry name" value="BRCT domain"/>
    <property type="match status" value="1"/>
</dbReference>
<evidence type="ECO:0000256" key="2">
    <source>
        <dbReference type="ARBA" id="ARBA00013081"/>
    </source>
</evidence>
<dbReference type="PANTHER" id="PTHR23081">
    <property type="entry name" value="RNA POLYMERASE II CTD PHOSPHATASE"/>
    <property type="match status" value="1"/>
</dbReference>
<dbReference type="Proteomes" id="UP000054564">
    <property type="component" value="Unassembled WGS sequence"/>
</dbReference>
<feature type="compositionally biased region" description="Basic residues" evidence="7">
    <location>
        <begin position="1006"/>
        <end position="1018"/>
    </location>
</feature>
<dbReference type="PROSITE" id="PS50172">
    <property type="entry name" value="BRCT"/>
    <property type="match status" value="1"/>
</dbReference>
<feature type="compositionally biased region" description="Polar residues" evidence="7">
    <location>
        <begin position="651"/>
        <end position="684"/>
    </location>
</feature>
<feature type="compositionally biased region" description="Low complexity" evidence="7">
    <location>
        <begin position="1050"/>
        <end position="1073"/>
    </location>
</feature>
<protein>
    <recommendedName>
        <fullName evidence="2">protein-serine/threonine phosphatase</fullName>
        <ecNumber evidence="2">3.1.3.16</ecNumber>
    </recommendedName>
</protein>
<comment type="catalytic activity">
    <reaction evidence="5">
        <text>O-phospho-L-seryl-[protein] + H2O = L-seryl-[protein] + phosphate</text>
        <dbReference type="Rhea" id="RHEA:20629"/>
        <dbReference type="Rhea" id="RHEA-COMP:9863"/>
        <dbReference type="Rhea" id="RHEA-COMP:11604"/>
        <dbReference type="ChEBI" id="CHEBI:15377"/>
        <dbReference type="ChEBI" id="CHEBI:29999"/>
        <dbReference type="ChEBI" id="CHEBI:43474"/>
        <dbReference type="ChEBI" id="CHEBI:83421"/>
        <dbReference type="EC" id="3.1.3.16"/>
    </reaction>
</comment>
<feature type="region of interest" description="Disordered" evidence="7">
    <location>
        <begin position="453"/>
        <end position="496"/>
    </location>
</feature>
<keyword evidence="4" id="KW-0539">Nucleus</keyword>
<feature type="compositionally biased region" description="Polar residues" evidence="7">
    <location>
        <begin position="632"/>
        <end position="643"/>
    </location>
</feature>
<dbReference type="Pfam" id="PF03031">
    <property type="entry name" value="NIF"/>
    <property type="match status" value="1"/>
</dbReference>
<evidence type="ECO:0000256" key="4">
    <source>
        <dbReference type="ARBA" id="ARBA00023242"/>
    </source>
</evidence>
<dbReference type="InterPro" id="IPR023214">
    <property type="entry name" value="HAD_sf"/>
</dbReference>
<dbReference type="InterPro" id="IPR036420">
    <property type="entry name" value="BRCT_dom_sf"/>
</dbReference>
<feature type="compositionally biased region" description="Low complexity" evidence="7">
    <location>
        <begin position="611"/>
        <end position="622"/>
    </location>
</feature>
<evidence type="ECO:0000256" key="1">
    <source>
        <dbReference type="ARBA" id="ARBA00004123"/>
    </source>
</evidence>
<evidence type="ECO:0000256" key="5">
    <source>
        <dbReference type="ARBA" id="ARBA00047761"/>
    </source>
</evidence>
<dbReference type="SMART" id="SM00577">
    <property type="entry name" value="CPDc"/>
    <property type="match status" value="1"/>
</dbReference>
<dbReference type="STRING" id="1165861.A0A0L0UVN2"/>
<dbReference type="InterPro" id="IPR001357">
    <property type="entry name" value="BRCT_dom"/>
</dbReference>
<evidence type="ECO:0000256" key="3">
    <source>
        <dbReference type="ARBA" id="ARBA00022801"/>
    </source>
</evidence>
<feature type="compositionally biased region" description="Low complexity" evidence="7">
    <location>
        <begin position="471"/>
        <end position="494"/>
    </location>
</feature>
<reference evidence="11" key="1">
    <citation type="submission" date="2014-03" db="EMBL/GenBank/DDBJ databases">
        <title>The Genome Sequence of Puccinia striiformis f. sp. tritici PST-78.</title>
        <authorList>
            <consortium name="The Broad Institute Genome Sequencing Platform"/>
            <person name="Cuomo C."/>
            <person name="Hulbert S."/>
            <person name="Chen X."/>
            <person name="Walker B."/>
            <person name="Young S.K."/>
            <person name="Zeng Q."/>
            <person name="Gargeya S."/>
            <person name="Fitzgerald M."/>
            <person name="Haas B."/>
            <person name="Abouelleil A."/>
            <person name="Alvarado L."/>
            <person name="Arachchi H.M."/>
            <person name="Berlin A.M."/>
            <person name="Chapman S.B."/>
            <person name="Goldberg J."/>
            <person name="Griggs A."/>
            <person name="Gujja S."/>
            <person name="Hansen M."/>
            <person name="Howarth C."/>
            <person name="Imamovic A."/>
            <person name="Larimer J."/>
            <person name="McCowan C."/>
            <person name="Montmayeur A."/>
            <person name="Murphy C."/>
            <person name="Neiman D."/>
            <person name="Pearson M."/>
            <person name="Priest M."/>
            <person name="Roberts A."/>
            <person name="Saif S."/>
            <person name="Shea T."/>
            <person name="Sisk P."/>
            <person name="Sykes S."/>
            <person name="Wortman J."/>
            <person name="Nusbaum C."/>
            <person name="Birren B."/>
        </authorList>
    </citation>
    <scope>NUCLEOTIDE SEQUENCE [LARGE SCALE GENOMIC DNA]</scope>
    <source>
        <strain evidence="11">race PST-78</strain>
    </source>
</reference>
<dbReference type="AlphaFoldDB" id="A0A0L0UVN2"/>
<dbReference type="InterPro" id="IPR036412">
    <property type="entry name" value="HAD-like_sf"/>
</dbReference>
<evidence type="ECO:0000259" key="8">
    <source>
        <dbReference type="PROSITE" id="PS50172"/>
    </source>
</evidence>
<dbReference type="Pfam" id="PF00533">
    <property type="entry name" value="BRCT"/>
    <property type="match status" value="1"/>
</dbReference>
<dbReference type="PANTHER" id="PTHR23081:SF36">
    <property type="entry name" value="RNA POLYMERASE II SUBUNIT A C-TERMINAL DOMAIN PHOSPHATASE"/>
    <property type="match status" value="1"/>
</dbReference>
<evidence type="ECO:0000256" key="7">
    <source>
        <dbReference type="SAM" id="MobiDB-lite"/>
    </source>
</evidence>
<dbReference type="SUPFAM" id="SSF56784">
    <property type="entry name" value="HAD-like"/>
    <property type="match status" value="1"/>
</dbReference>
<evidence type="ECO:0000256" key="6">
    <source>
        <dbReference type="ARBA" id="ARBA00048336"/>
    </source>
</evidence>
<dbReference type="SUPFAM" id="SSF52113">
    <property type="entry name" value="BRCT domain"/>
    <property type="match status" value="1"/>
</dbReference>
<dbReference type="PROSITE" id="PS50969">
    <property type="entry name" value="FCP1"/>
    <property type="match status" value="1"/>
</dbReference>
<dbReference type="CDD" id="cd17729">
    <property type="entry name" value="BRCT_CTDP1"/>
    <property type="match status" value="1"/>
</dbReference>
<keyword evidence="3" id="KW-0378">Hydrolase</keyword>
<evidence type="ECO:0000313" key="11">
    <source>
        <dbReference type="Proteomes" id="UP000054564"/>
    </source>
</evidence>
<feature type="compositionally biased region" description="Low complexity" evidence="7">
    <location>
        <begin position="525"/>
        <end position="551"/>
    </location>
</feature>
<dbReference type="Gene3D" id="3.40.50.1000">
    <property type="entry name" value="HAD superfamily/HAD-like"/>
    <property type="match status" value="1"/>
</dbReference>
<feature type="compositionally biased region" description="Polar residues" evidence="7">
    <location>
        <begin position="454"/>
        <end position="463"/>
    </location>
</feature>
<feature type="compositionally biased region" description="Basic residues" evidence="7">
    <location>
        <begin position="591"/>
        <end position="604"/>
    </location>
</feature>
<name>A0A0L0UVN2_9BASI</name>
<gene>
    <name evidence="10" type="ORF">PSTG_15476</name>
</gene>
<dbReference type="InterPro" id="IPR039189">
    <property type="entry name" value="Fcp1"/>
</dbReference>
<feature type="domain" description="FCP1 homology" evidence="9">
    <location>
        <begin position="232"/>
        <end position="415"/>
    </location>
</feature>
<dbReference type="InterPro" id="IPR011947">
    <property type="entry name" value="FCP1_euk"/>
</dbReference>